<dbReference type="SMART" id="SM00052">
    <property type="entry name" value="EAL"/>
    <property type="match status" value="1"/>
</dbReference>
<dbReference type="EMBL" id="JBHSDR010000006">
    <property type="protein sequence ID" value="MFC4295538.1"/>
    <property type="molecule type" value="Genomic_DNA"/>
</dbReference>
<dbReference type="InterPro" id="IPR050706">
    <property type="entry name" value="Cyclic-di-GMP_PDE-like"/>
</dbReference>
<evidence type="ECO:0000256" key="1">
    <source>
        <dbReference type="SAM" id="Phobius"/>
    </source>
</evidence>
<dbReference type="InterPro" id="IPR035919">
    <property type="entry name" value="EAL_sf"/>
</dbReference>
<feature type="domain" description="EAL" evidence="2">
    <location>
        <begin position="500"/>
        <end position="753"/>
    </location>
</feature>
<dbReference type="InterPro" id="IPR001633">
    <property type="entry name" value="EAL_dom"/>
</dbReference>
<organism evidence="3 4">
    <name type="scientific">Novosphingobium tardum</name>
    <dbReference type="NCBI Taxonomy" id="1538021"/>
    <lineage>
        <taxon>Bacteria</taxon>
        <taxon>Pseudomonadati</taxon>
        <taxon>Pseudomonadota</taxon>
        <taxon>Alphaproteobacteria</taxon>
        <taxon>Sphingomonadales</taxon>
        <taxon>Sphingomonadaceae</taxon>
        <taxon>Novosphingobium</taxon>
    </lineage>
</organism>
<evidence type="ECO:0000313" key="3">
    <source>
        <dbReference type="EMBL" id="MFC4295538.1"/>
    </source>
</evidence>
<gene>
    <name evidence="3" type="ORF">ACFO0A_10780</name>
</gene>
<keyword evidence="1" id="KW-0472">Membrane</keyword>
<dbReference type="Pfam" id="PF00563">
    <property type="entry name" value="EAL"/>
    <property type="match status" value="1"/>
</dbReference>
<dbReference type="PROSITE" id="PS50883">
    <property type="entry name" value="EAL"/>
    <property type="match status" value="1"/>
</dbReference>
<feature type="transmembrane region" description="Helical" evidence="1">
    <location>
        <begin position="316"/>
        <end position="335"/>
    </location>
</feature>
<comment type="caution">
    <text evidence="3">The sequence shown here is derived from an EMBL/GenBank/DDBJ whole genome shotgun (WGS) entry which is preliminary data.</text>
</comment>
<accession>A0ABV8RQW8</accession>
<name>A0ABV8RQW8_9SPHN</name>
<feature type="transmembrane region" description="Helical" evidence="1">
    <location>
        <begin position="293"/>
        <end position="310"/>
    </location>
</feature>
<dbReference type="CDD" id="cd01948">
    <property type="entry name" value="EAL"/>
    <property type="match status" value="1"/>
</dbReference>
<evidence type="ECO:0000313" key="4">
    <source>
        <dbReference type="Proteomes" id="UP001595828"/>
    </source>
</evidence>
<dbReference type="PANTHER" id="PTHR33121">
    <property type="entry name" value="CYCLIC DI-GMP PHOSPHODIESTERASE PDEF"/>
    <property type="match status" value="1"/>
</dbReference>
<dbReference type="Gene3D" id="3.20.20.450">
    <property type="entry name" value="EAL domain"/>
    <property type="match status" value="1"/>
</dbReference>
<protein>
    <submittedName>
        <fullName evidence="3">EAL domain-containing protein</fullName>
    </submittedName>
</protein>
<feature type="transmembrane region" description="Helical" evidence="1">
    <location>
        <begin position="267"/>
        <end position="284"/>
    </location>
</feature>
<evidence type="ECO:0000259" key="2">
    <source>
        <dbReference type="PROSITE" id="PS50883"/>
    </source>
</evidence>
<dbReference type="PANTHER" id="PTHR33121:SF70">
    <property type="entry name" value="SIGNALING PROTEIN YKOW"/>
    <property type="match status" value="1"/>
</dbReference>
<dbReference type="SUPFAM" id="SSF141868">
    <property type="entry name" value="EAL domain-like"/>
    <property type="match status" value="1"/>
</dbReference>
<keyword evidence="4" id="KW-1185">Reference proteome</keyword>
<dbReference type="Proteomes" id="UP001595828">
    <property type="component" value="Unassembled WGS sequence"/>
</dbReference>
<sequence>MRAGLFTPLKIAVALAVIGGAIKLVEPISHVYWNVWFKLQSTAALSNTVVVTLPETPQGDTAGNIAARNLQARTLDRIRLQKPARVFLDVSKNTFISDSNDKSLTRALDALGNTAVLVVHPEIGVDDVEYRKISVPPASIVGSHDVVVSGWNVNFFGYAISAPYTVRVGQKIYPTLSTVLANRYQADGGLYFPNFAVEPDSVTTVSAATLENDAAALRSLAGKNVIVANLGSEAQQPLGWFGRGKVAPVYLDIAGADELRAGTPRNLGWLPLIALFAIFASLGSRRRDRGGKLVFYGIAVASVVVLPGLAQHESVYSAPGPAIVAMFLYGSIRLWQRWRQRVEHTSASGLPNFAALVEDGINDSQDLVVASINRYEEFLATLPRDLHAECAHQIARRLSLGCGSTVIYHDDAGHFAWVEDAKPLEAQLGHLEGLRSLFTAPLGIGGYTFDTNIHFGLDRNASQPPSTRINSAVASAAEAEKNVRLVEEFAPDRLAEATWELSLNARIDEGLRKGDIWLAYQAQWDHRRRRVRGAEALIRWDHPTRGPIPPDAFILQAERAGRIDTITYWVLEEAITASLRLMELIPDFQMSVNLSAQMVDKGGLVEAVAEIVRKRSIDCRNITFEVTETWGMRNRHAARENLNRLRAMGFRLSIDDFGTGEASLAYLAEMPSDEIKLDRRFVSMITSSERNQHIVASTIGLAHALGQEVVAEGVENDATFRMLDAMGCDISQGYFIGHPLKFSEFRAELLRTGEERANP</sequence>
<keyword evidence="1" id="KW-1133">Transmembrane helix</keyword>
<keyword evidence="1" id="KW-0812">Transmembrane</keyword>
<proteinExistence type="predicted"/>
<reference evidence="4" key="1">
    <citation type="journal article" date="2019" name="Int. J. Syst. Evol. Microbiol.">
        <title>The Global Catalogue of Microorganisms (GCM) 10K type strain sequencing project: providing services to taxonomists for standard genome sequencing and annotation.</title>
        <authorList>
            <consortium name="The Broad Institute Genomics Platform"/>
            <consortium name="The Broad Institute Genome Sequencing Center for Infectious Disease"/>
            <person name="Wu L."/>
            <person name="Ma J."/>
        </authorList>
    </citation>
    <scope>NUCLEOTIDE SEQUENCE [LARGE SCALE GENOMIC DNA]</scope>
    <source>
        <strain evidence="4">CGMCC 1.12989</strain>
    </source>
</reference>